<dbReference type="InterPro" id="IPR036397">
    <property type="entry name" value="RNaseH_sf"/>
</dbReference>
<organism evidence="1 2">
    <name type="scientific">Xylanibacter caecicola</name>
    <dbReference type="NCBI Taxonomy" id="2736294"/>
    <lineage>
        <taxon>Bacteria</taxon>
        <taxon>Pseudomonadati</taxon>
        <taxon>Bacteroidota</taxon>
        <taxon>Bacteroidia</taxon>
        <taxon>Bacteroidales</taxon>
        <taxon>Prevotellaceae</taxon>
        <taxon>Xylanibacter</taxon>
    </lineage>
</organism>
<evidence type="ECO:0000313" key="1">
    <source>
        <dbReference type="EMBL" id="NPE24240.1"/>
    </source>
</evidence>
<keyword evidence="2" id="KW-1185">Reference proteome</keyword>
<protein>
    <submittedName>
        <fullName evidence="1">Uncharacterized protein</fullName>
    </submittedName>
</protein>
<comment type="caution">
    <text evidence="1">The sequence shown here is derived from an EMBL/GenBank/DDBJ whole genome shotgun (WGS) entry which is preliminary data.</text>
</comment>
<dbReference type="Proteomes" id="UP000820977">
    <property type="component" value="Unassembled WGS sequence"/>
</dbReference>
<dbReference type="SUPFAM" id="SSF53098">
    <property type="entry name" value="Ribonuclease H-like"/>
    <property type="match status" value="1"/>
</dbReference>
<sequence>MEMYNNALCVSPQELTGIISLEALKKMSQRGTVQQVRRACYGSCALYVVESLPVQYRAEVYRRYPDIKEQAESKPFVESVEPDGKAMQFFADYVLSDGRHLTTEKQREYANNCSVLAAFGQMLDRANSHRMRQSKGRINAGEFWAKAAAALPRLCDRWPNSLPQSPRRLRMKYAEYQAQGYECMISRKFQNKNAAKVLDAEQTASLQVLLAHHNNLPDTEVARRYNQVAKVKGWPQITASAVAVWREKCDLVTAAARRGATNFRNERTMQVKRSRPTAPFLMWSLDGWTCELLFQQTTVNKQGQRTTTYHNRLTLEVVLDPCCDYPIGYAIGSHETPALITEALRNAAQHSRELTGQMLRSCQIQCDRYAIKTMTDLYEMMARHVTPARAHNAKTKPVEPYFKHLNMGYCQKFDNWSGYGVTTDPKKQPNSEALNALRHTFPDEQGVREQIHQIMAYERATKREQFMQMLGNLKEENRLPLSKESYLLYFGATTGLTNALEGCGLRPTLLGIKRDYDCFDLTFREHAGEKWQVRFDPDDLTEVLAVNEDGSRRYMLREKYVQPMALAERKPGDAEQLAAVRDFNKQLENHVTEQLGEAWETVDRMIQDTDRQSALLLGRLLLTDSHGQHKLPAAQQRMSQADIADVQYETVEPTPAMPVGWQAEDPENFDIF</sequence>
<dbReference type="InterPro" id="IPR012337">
    <property type="entry name" value="RNaseH-like_sf"/>
</dbReference>
<name>A0ABX2B1Z4_9BACT</name>
<proteinExistence type="predicted"/>
<gene>
    <name evidence="1" type="ORF">HPS54_01685</name>
</gene>
<dbReference type="Gene3D" id="3.30.420.10">
    <property type="entry name" value="Ribonuclease H-like superfamily/Ribonuclease H"/>
    <property type="match status" value="1"/>
</dbReference>
<accession>A0ABX2B1Z4</accession>
<reference evidence="1 2" key="1">
    <citation type="submission" date="2020-05" db="EMBL/GenBank/DDBJ databases">
        <title>Distinct polysaccharide utilization as determinants for interspecies competition between intestinal Prevotella spp.</title>
        <authorList>
            <person name="Galvez E.J.C."/>
            <person name="Iljazovic A."/>
            <person name="Strowig T."/>
        </authorList>
    </citation>
    <scope>NUCLEOTIDE SEQUENCE [LARGE SCALE GENOMIC DNA]</scope>
    <source>
        <strain evidence="1 2">PCHR</strain>
    </source>
</reference>
<evidence type="ECO:0000313" key="2">
    <source>
        <dbReference type="Proteomes" id="UP000820977"/>
    </source>
</evidence>
<dbReference type="EMBL" id="JABKKJ010000001">
    <property type="protein sequence ID" value="NPE24240.1"/>
    <property type="molecule type" value="Genomic_DNA"/>
</dbReference>